<dbReference type="PANTHER" id="PTHR35936:SF6">
    <property type="entry name" value="AMINO ACID ABC TRANSPORTER SUBSTRATE-BINDING PAAT FAMILY PROTEIN"/>
    <property type="match status" value="1"/>
</dbReference>
<evidence type="ECO:0000313" key="5">
    <source>
        <dbReference type="EMBL" id="GLX83040.1"/>
    </source>
</evidence>
<dbReference type="Proteomes" id="UP001157133">
    <property type="component" value="Unassembled WGS sequence"/>
</dbReference>
<accession>A0ABQ6H4F6</accession>
<evidence type="ECO:0000256" key="3">
    <source>
        <dbReference type="SAM" id="SignalP"/>
    </source>
</evidence>
<dbReference type="Gene3D" id="3.40.190.10">
    <property type="entry name" value="Periplasmic binding protein-like II"/>
    <property type="match status" value="2"/>
</dbReference>
<evidence type="ECO:0000256" key="1">
    <source>
        <dbReference type="ARBA" id="ARBA00010333"/>
    </source>
</evidence>
<comment type="caution">
    <text evidence="5">The sequence shown here is derived from an EMBL/GenBank/DDBJ whole genome shotgun (WGS) entry which is preliminary data.</text>
</comment>
<reference evidence="5 6" key="1">
    <citation type="submission" date="2023-03" db="EMBL/GenBank/DDBJ databases">
        <title>Draft genome sequence of Thalassotalea eurytherma JCM 18482T.</title>
        <authorList>
            <person name="Sawabe T."/>
        </authorList>
    </citation>
    <scope>NUCLEOTIDE SEQUENCE [LARGE SCALE GENOMIC DNA]</scope>
    <source>
        <strain evidence="5 6">JCM 18482</strain>
    </source>
</reference>
<evidence type="ECO:0000313" key="6">
    <source>
        <dbReference type="Proteomes" id="UP001157133"/>
    </source>
</evidence>
<keyword evidence="6" id="KW-1185">Reference proteome</keyword>
<dbReference type="SMART" id="SM00062">
    <property type="entry name" value="PBPb"/>
    <property type="match status" value="1"/>
</dbReference>
<evidence type="ECO:0000259" key="4">
    <source>
        <dbReference type="SMART" id="SM00062"/>
    </source>
</evidence>
<evidence type="ECO:0000256" key="2">
    <source>
        <dbReference type="ARBA" id="ARBA00022729"/>
    </source>
</evidence>
<dbReference type="PANTHER" id="PTHR35936">
    <property type="entry name" value="MEMBRANE-BOUND LYTIC MUREIN TRANSGLYCOSYLASE F"/>
    <property type="match status" value="1"/>
</dbReference>
<comment type="similarity">
    <text evidence="1">Belongs to the bacterial solute-binding protein 3 family.</text>
</comment>
<feature type="signal peptide" evidence="3">
    <location>
        <begin position="1"/>
        <end position="21"/>
    </location>
</feature>
<name>A0ABQ6H4F6_9GAMM</name>
<sequence length="262" mass="29941">MIKPLLIYIVLAMGTFQVAIADPVNCYSVNISAHPNYPPFHWKEKDTIVGASIDISQKIFERLGVEVSVSYEGPWKRVLMSAKQGKIDFIPALKKTSDRQEYFLFTHNEFSINPVAIFVRKGETKVPASLEDLVGLFGSINAGDKHGDKIDSFVLKQPNMQFIHGLAQNFEMLKLGRTDYFITGFYTGYDYLKSNELSEHFKMAFKINGLKVHNGFALHYAKECNAIIKEFDKQLSLLKQKGEIEQSINDYNELWLGKYKEH</sequence>
<dbReference type="EMBL" id="BSSU01000012">
    <property type="protein sequence ID" value="GLX83040.1"/>
    <property type="molecule type" value="Genomic_DNA"/>
</dbReference>
<dbReference type="SUPFAM" id="SSF53850">
    <property type="entry name" value="Periplasmic binding protein-like II"/>
    <property type="match status" value="1"/>
</dbReference>
<dbReference type="InterPro" id="IPR001638">
    <property type="entry name" value="Solute-binding_3/MltF_N"/>
</dbReference>
<organism evidence="5 6">
    <name type="scientific">Thalassotalea eurytherma</name>
    <dbReference type="NCBI Taxonomy" id="1144278"/>
    <lineage>
        <taxon>Bacteria</taxon>
        <taxon>Pseudomonadati</taxon>
        <taxon>Pseudomonadota</taxon>
        <taxon>Gammaproteobacteria</taxon>
        <taxon>Alteromonadales</taxon>
        <taxon>Colwelliaceae</taxon>
        <taxon>Thalassotalea</taxon>
    </lineage>
</organism>
<gene>
    <name evidence="5" type="ORF">theurythT_24920</name>
</gene>
<proteinExistence type="inferred from homology"/>
<feature type="chain" id="PRO_5045672350" evidence="3">
    <location>
        <begin position="22"/>
        <end position="262"/>
    </location>
</feature>
<keyword evidence="2 3" id="KW-0732">Signal</keyword>
<feature type="domain" description="Solute-binding protein family 3/N-terminal" evidence="4">
    <location>
        <begin position="28"/>
        <end position="259"/>
    </location>
</feature>
<dbReference type="Pfam" id="PF00497">
    <property type="entry name" value="SBP_bac_3"/>
    <property type="match status" value="1"/>
</dbReference>
<protein>
    <submittedName>
        <fullName evidence="5">Amino acid ABC transporter substrate-binding protein</fullName>
    </submittedName>
</protein>